<evidence type="ECO:0000259" key="2">
    <source>
        <dbReference type="PROSITE" id="PS50158"/>
    </source>
</evidence>
<name>A0A498STJ0_ACAVI</name>
<keyword evidence="4" id="KW-1185">Reference proteome</keyword>
<evidence type="ECO:0000313" key="3">
    <source>
        <dbReference type="EMBL" id="VBB33354.1"/>
    </source>
</evidence>
<keyword evidence="1" id="KW-0479">Metal-binding</keyword>
<evidence type="ECO:0000313" key="4">
    <source>
        <dbReference type="Proteomes" id="UP000276991"/>
    </source>
</evidence>
<organism evidence="3 4">
    <name type="scientific">Acanthocheilonema viteae</name>
    <name type="common">Filarial nematode worm</name>
    <name type="synonym">Dipetalonema viteae</name>
    <dbReference type="NCBI Taxonomy" id="6277"/>
    <lineage>
        <taxon>Eukaryota</taxon>
        <taxon>Metazoa</taxon>
        <taxon>Ecdysozoa</taxon>
        <taxon>Nematoda</taxon>
        <taxon>Chromadorea</taxon>
        <taxon>Rhabditida</taxon>
        <taxon>Spirurina</taxon>
        <taxon>Spiruromorpha</taxon>
        <taxon>Filarioidea</taxon>
        <taxon>Onchocercidae</taxon>
        <taxon>Acanthocheilonema</taxon>
    </lineage>
</organism>
<keyword evidence="1" id="KW-0863">Zinc-finger</keyword>
<keyword evidence="1" id="KW-0862">Zinc</keyword>
<accession>A0A498STJ0</accession>
<evidence type="ECO:0000256" key="1">
    <source>
        <dbReference type="PROSITE-ProRule" id="PRU00047"/>
    </source>
</evidence>
<dbReference type="GO" id="GO:0003676">
    <property type="term" value="F:nucleic acid binding"/>
    <property type="evidence" value="ECO:0007669"/>
    <property type="project" value="InterPro"/>
</dbReference>
<dbReference type="STRING" id="6277.A0A498STJ0"/>
<dbReference type="Pfam" id="PF00098">
    <property type="entry name" value="zf-CCHC"/>
    <property type="match status" value="5"/>
</dbReference>
<dbReference type="PANTHER" id="PTHR23002">
    <property type="entry name" value="ZINC FINGER CCHC DOMAIN CONTAINING PROTEIN"/>
    <property type="match status" value="1"/>
</dbReference>
<dbReference type="OrthoDB" id="5870588at2759"/>
<gene>
    <name evidence="3" type="ORF">NAV_LOCUS8145</name>
</gene>
<feature type="domain" description="CCHC-type" evidence="2">
    <location>
        <begin position="117"/>
        <end position="132"/>
    </location>
</feature>
<feature type="domain" description="CCHC-type" evidence="2">
    <location>
        <begin position="207"/>
        <end position="223"/>
    </location>
</feature>
<reference evidence="3 4" key="1">
    <citation type="submission" date="2018-08" db="EMBL/GenBank/DDBJ databases">
        <authorList>
            <person name="Laetsch R D."/>
            <person name="Stevens L."/>
            <person name="Kumar S."/>
            <person name="Blaxter L. M."/>
        </authorList>
    </citation>
    <scope>NUCLEOTIDE SEQUENCE [LARGE SCALE GENOMIC DNA]</scope>
</reference>
<dbReference type="InterPro" id="IPR036875">
    <property type="entry name" value="Znf_CCHC_sf"/>
</dbReference>
<feature type="domain" description="CCHC-type" evidence="2">
    <location>
        <begin position="147"/>
        <end position="162"/>
    </location>
</feature>
<dbReference type="EMBL" id="UPTC01002340">
    <property type="protein sequence ID" value="VBB33354.1"/>
    <property type="molecule type" value="Genomic_DNA"/>
</dbReference>
<proteinExistence type="predicted"/>
<dbReference type="PROSITE" id="PS50158">
    <property type="entry name" value="ZF_CCHC"/>
    <property type="match status" value="5"/>
</dbReference>
<dbReference type="GO" id="GO:0019899">
    <property type="term" value="F:enzyme binding"/>
    <property type="evidence" value="ECO:0007669"/>
    <property type="project" value="UniProtKB-ARBA"/>
</dbReference>
<dbReference type="InterPro" id="IPR001878">
    <property type="entry name" value="Znf_CCHC"/>
</dbReference>
<dbReference type="GO" id="GO:0008270">
    <property type="term" value="F:zinc ion binding"/>
    <property type="evidence" value="ECO:0007669"/>
    <property type="project" value="UniProtKB-KW"/>
</dbReference>
<dbReference type="Proteomes" id="UP000276991">
    <property type="component" value="Unassembled WGS sequence"/>
</dbReference>
<dbReference type="Gene3D" id="4.10.60.10">
    <property type="entry name" value="Zinc finger, CCHC-type"/>
    <property type="match status" value="5"/>
</dbReference>
<dbReference type="AlphaFoldDB" id="A0A498STJ0"/>
<dbReference type="FunFam" id="4.10.60.10:FF:000034">
    <property type="entry name" value="Universal minicircle sequence binding protein (UMSBP), putative"/>
    <property type="match status" value="1"/>
</dbReference>
<dbReference type="SMART" id="SM00343">
    <property type="entry name" value="ZnF_C2HC"/>
    <property type="match status" value="5"/>
</dbReference>
<sequence length="252" mass="27866">MAECQDRCVFFLLNLGYLAHGSVRSGGCCGNLVGCYPITGRNFCIGMFNPVGIVVIWGLRVPVEYLYLYSLAIDWLFIEAKPHVIFEMNVAKDVCDIIFRDEVGVYSGAMSNSDSDRCYKCNEKGHFARNCPTQIQDAGRRGGAGDCYNCGQSGHFARECPNQRGRFYGGRGGGRPGQSECYQCGGFGHFARECPTERRIGGGGNQKCYNCGRFGHISRDCPDSGSDQSKRCYNCQQIGHISRECPRSDRSD</sequence>
<dbReference type="InterPro" id="IPR051714">
    <property type="entry name" value="Znf_CCHC_NABP"/>
</dbReference>
<dbReference type="SUPFAM" id="SSF57756">
    <property type="entry name" value="Retrovirus zinc finger-like domains"/>
    <property type="match status" value="3"/>
</dbReference>
<protein>
    <recommendedName>
        <fullName evidence="2">CCHC-type domain-containing protein</fullName>
    </recommendedName>
</protein>
<feature type="domain" description="CCHC-type" evidence="2">
    <location>
        <begin position="231"/>
        <end position="247"/>
    </location>
</feature>
<feature type="domain" description="CCHC-type" evidence="2">
    <location>
        <begin position="181"/>
        <end position="195"/>
    </location>
</feature>